<dbReference type="EMBL" id="CAXLJM020000122">
    <property type="protein sequence ID" value="CAL8138120.1"/>
    <property type="molecule type" value="Genomic_DNA"/>
</dbReference>
<name>A0ABP1RXU4_9HEXA</name>
<dbReference type="Proteomes" id="UP001642540">
    <property type="component" value="Unassembled WGS sequence"/>
</dbReference>
<keyword evidence="1" id="KW-0472">Membrane</keyword>
<feature type="chain" id="PRO_5047049842" evidence="2">
    <location>
        <begin position="26"/>
        <end position="196"/>
    </location>
</feature>
<evidence type="ECO:0000256" key="1">
    <source>
        <dbReference type="SAM" id="Phobius"/>
    </source>
</evidence>
<keyword evidence="2" id="KW-0732">Signal</keyword>
<comment type="caution">
    <text evidence="3">The sequence shown here is derived from an EMBL/GenBank/DDBJ whole genome shotgun (WGS) entry which is preliminary data.</text>
</comment>
<keyword evidence="4" id="KW-1185">Reference proteome</keyword>
<protein>
    <submittedName>
        <fullName evidence="3">Uncharacterized protein</fullName>
    </submittedName>
</protein>
<keyword evidence="1" id="KW-0812">Transmembrane</keyword>
<accession>A0ABP1RXU4</accession>
<proteinExistence type="predicted"/>
<feature type="signal peptide" evidence="2">
    <location>
        <begin position="1"/>
        <end position="25"/>
    </location>
</feature>
<organism evidence="3 4">
    <name type="scientific">Orchesella dallaii</name>
    <dbReference type="NCBI Taxonomy" id="48710"/>
    <lineage>
        <taxon>Eukaryota</taxon>
        <taxon>Metazoa</taxon>
        <taxon>Ecdysozoa</taxon>
        <taxon>Arthropoda</taxon>
        <taxon>Hexapoda</taxon>
        <taxon>Collembola</taxon>
        <taxon>Entomobryomorpha</taxon>
        <taxon>Entomobryoidea</taxon>
        <taxon>Orchesellidae</taxon>
        <taxon>Orchesellinae</taxon>
        <taxon>Orchesella</taxon>
    </lineage>
</organism>
<feature type="transmembrane region" description="Helical" evidence="1">
    <location>
        <begin position="67"/>
        <end position="86"/>
    </location>
</feature>
<gene>
    <name evidence="3" type="ORF">ODALV1_LOCUS27224</name>
</gene>
<evidence type="ECO:0000313" key="3">
    <source>
        <dbReference type="EMBL" id="CAL8138120.1"/>
    </source>
</evidence>
<sequence>MSSTLRKTTLLFLAIASFFVTLTHGYECDRYCHQSCSEYFGGYQFGDCVSANVHCNCSSQMSASNPLVWFGLTVVIFFSIAICCACQRHCNRGHIPHNSVIAQPIQSTVGQQYNGNMTNGYSYASQPASAPYIAATPYPQAHPAAFIAAAPVQQKPPEISAEYLPPPAYNECVLNIDSTNGSNANQVTMHEFKSSS</sequence>
<keyword evidence="1" id="KW-1133">Transmembrane helix</keyword>
<evidence type="ECO:0000313" key="4">
    <source>
        <dbReference type="Proteomes" id="UP001642540"/>
    </source>
</evidence>
<reference evidence="3 4" key="1">
    <citation type="submission" date="2024-08" db="EMBL/GenBank/DDBJ databases">
        <authorList>
            <person name="Cucini C."/>
            <person name="Frati F."/>
        </authorList>
    </citation>
    <scope>NUCLEOTIDE SEQUENCE [LARGE SCALE GENOMIC DNA]</scope>
</reference>
<evidence type="ECO:0000256" key="2">
    <source>
        <dbReference type="SAM" id="SignalP"/>
    </source>
</evidence>